<dbReference type="GO" id="GO:0009307">
    <property type="term" value="P:DNA restriction-modification system"/>
    <property type="evidence" value="ECO:0007669"/>
    <property type="project" value="UniProtKB-KW"/>
</dbReference>
<reference evidence="7 8" key="1">
    <citation type="submission" date="2020-08" db="EMBL/GenBank/DDBJ databases">
        <title>Genomic Encyclopedia of Type Strains, Phase III (KMG-III): the genomes of soil and plant-associated and newly described type strains.</title>
        <authorList>
            <person name="Whitman W."/>
        </authorList>
    </citation>
    <scope>NUCLEOTIDE SEQUENCE [LARGE SCALE GENOMIC DNA]</scope>
    <source>
        <strain evidence="7 8">CECT 3287</strain>
    </source>
</reference>
<keyword evidence="4" id="KW-0949">S-adenosyl-L-methionine</keyword>
<organism evidence="7 8">
    <name type="scientific">Actinoplanes campanulatus</name>
    <dbReference type="NCBI Taxonomy" id="113559"/>
    <lineage>
        <taxon>Bacteria</taxon>
        <taxon>Bacillati</taxon>
        <taxon>Actinomycetota</taxon>
        <taxon>Actinomycetes</taxon>
        <taxon>Micromonosporales</taxon>
        <taxon>Micromonosporaceae</taxon>
        <taxon>Actinoplanes</taxon>
    </lineage>
</organism>
<comment type="caution">
    <text evidence="7">The sequence shown here is derived from an EMBL/GenBank/DDBJ whole genome shotgun (WGS) entry which is preliminary data.</text>
</comment>
<protein>
    <recommendedName>
        <fullName evidence="1">DNA (cytosine-5-)-methyltransferase</fullName>
        <ecNumber evidence="1">2.1.1.37</ecNumber>
    </recommendedName>
</protein>
<dbReference type="AlphaFoldDB" id="A0A7W5AMB9"/>
<dbReference type="PANTHER" id="PTHR46098:SF1">
    <property type="entry name" value="TRNA (CYTOSINE(38)-C(5))-METHYLTRANSFERASE"/>
    <property type="match status" value="1"/>
</dbReference>
<evidence type="ECO:0000256" key="4">
    <source>
        <dbReference type="ARBA" id="ARBA00022691"/>
    </source>
</evidence>
<dbReference type="GO" id="GO:0003886">
    <property type="term" value="F:DNA (cytosine-5-)-methyltransferase activity"/>
    <property type="evidence" value="ECO:0007669"/>
    <property type="project" value="UniProtKB-EC"/>
</dbReference>
<dbReference type="SUPFAM" id="SSF53335">
    <property type="entry name" value="S-adenosyl-L-methionine-dependent methyltransferases"/>
    <property type="match status" value="1"/>
</dbReference>
<accession>A0A7W5AMB9</accession>
<dbReference type="Gene3D" id="3.40.50.150">
    <property type="entry name" value="Vaccinia Virus protein VP39"/>
    <property type="match status" value="1"/>
</dbReference>
<sequence>MLRVYDEFAGVGGTSHGASYVPGVEIYAAANHDKHAVDSHTLNFPGARHFQADITKLPVDKMPYAELFSASPACPAWTDANGVRRDFDRANAEVQTLFEVAETEPDPKLKKRLEEYKRSRLLMKEVPRYLRAMIERGKPVLAGMMENVIQCRKWHEWDDWFNEIVKLGYEIRIIAFNSMHAQPVRSLQAPQSRDRLYLAYWHKSLGRRPDFDKWLRPHAWCPSCDEQVQAVQVFKKPGNDMGRYQQQYVYVCPRVSCRGQLLRPETLPALAAIDPTIPGTRIGDRAKLKMDPLAEATLDRIRAGVRRYWAPLMVPVEGRDGKKALPASEPLRTQTCRNETGFAFPPFLAPAGGTWRDKPTSSLDPMPTRTTRECDGVASLPPFITPLRGGGDKERARSVQDPLTTVTASGNHHGLALPPLVMRNNTARGDAGYLSTPATEPVRSITTAGHQSLLVPYYGASTSAIPASGPIGTLTTKDKYAVATPDLDALASGLDLDDVLFRMLEPHEIARAMAFDPSYQTSVKDKRTKVKLFGNAVTAPVAEVIMSALVECITGEDLDRFVEPRELAVSA</sequence>
<gene>
    <name evidence="7" type="ORF">FHR83_006629</name>
</gene>
<evidence type="ECO:0000256" key="5">
    <source>
        <dbReference type="ARBA" id="ARBA00022747"/>
    </source>
</evidence>
<keyword evidence="2 7" id="KW-0489">Methyltransferase</keyword>
<dbReference type="PANTHER" id="PTHR46098">
    <property type="entry name" value="TRNA (CYTOSINE(38)-C(5))-METHYLTRANSFERASE"/>
    <property type="match status" value="1"/>
</dbReference>
<evidence type="ECO:0000256" key="1">
    <source>
        <dbReference type="ARBA" id="ARBA00011975"/>
    </source>
</evidence>
<evidence type="ECO:0000313" key="8">
    <source>
        <dbReference type="Proteomes" id="UP000590749"/>
    </source>
</evidence>
<dbReference type="Pfam" id="PF00145">
    <property type="entry name" value="DNA_methylase"/>
    <property type="match status" value="2"/>
</dbReference>
<evidence type="ECO:0000256" key="2">
    <source>
        <dbReference type="ARBA" id="ARBA00022603"/>
    </source>
</evidence>
<dbReference type="InterPro" id="IPR001525">
    <property type="entry name" value="C5_MeTfrase"/>
</dbReference>
<evidence type="ECO:0000256" key="6">
    <source>
        <dbReference type="SAM" id="MobiDB-lite"/>
    </source>
</evidence>
<evidence type="ECO:0000256" key="3">
    <source>
        <dbReference type="ARBA" id="ARBA00022679"/>
    </source>
</evidence>
<feature type="region of interest" description="Disordered" evidence="6">
    <location>
        <begin position="369"/>
        <end position="395"/>
    </location>
</feature>
<dbReference type="GO" id="GO:0032259">
    <property type="term" value="P:methylation"/>
    <property type="evidence" value="ECO:0007669"/>
    <property type="project" value="UniProtKB-KW"/>
</dbReference>
<dbReference type="EMBL" id="JACHXF010000017">
    <property type="protein sequence ID" value="MBB3098923.1"/>
    <property type="molecule type" value="Genomic_DNA"/>
</dbReference>
<dbReference type="Gene3D" id="3.90.120.10">
    <property type="entry name" value="DNA Methylase, subunit A, domain 2"/>
    <property type="match status" value="1"/>
</dbReference>
<dbReference type="InterPro" id="IPR050750">
    <property type="entry name" value="C5-MTase"/>
</dbReference>
<proteinExistence type="predicted"/>
<evidence type="ECO:0000313" key="7">
    <source>
        <dbReference type="EMBL" id="MBB3098923.1"/>
    </source>
</evidence>
<name>A0A7W5AMB9_9ACTN</name>
<dbReference type="Proteomes" id="UP000590749">
    <property type="component" value="Unassembled WGS sequence"/>
</dbReference>
<keyword evidence="5" id="KW-0680">Restriction system</keyword>
<keyword evidence="8" id="KW-1185">Reference proteome</keyword>
<keyword evidence="3 7" id="KW-0808">Transferase</keyword>
<dbReference type="InterPro" id="IPR029063">
    <property type="entry name" value="SAM-dependent_MTases_sf"/>
</dbReference>
<dbReference type="EC" id="2.1.1.37" evidence="1"/>
<dbReference type="RefSeq" id="WP_183225014.1">
    <property type="nucleotide sequence ID" value="NZ_BMPW01000020.1"/>
</dbReference>